<dbReference type="EMBL" id="WKJK01000022">
    <property type="protein sequence ID" value="MRW94089.1"/>
    <property type="molecule type" value="Genomic_DNA"/>
</dbReference>
<sequence>MFIDHKKKFAAASASFCVRSAVVFALILGSLGAGIVRAEGPDGGGPQRRDPPPQQQQGSASRSSSSDQRSSDARSLERYEARTEEQRRQLQEANHNAEINRRMNRMTPDERRDLRRQINEVGQDLYALPPRR</sequence>
<protein>
    <submittedName>
        <fullName evidence="2">Uncharacterized protein</fullName>
    </submittedName>
</protein>
<accession>A0A6I2LCX4</accession>
<evidence type="ECO:0000313" key="3">
    <source>
        <dbReference type="Proteomes" id="UP000433309"/>
    </source>
</evidence>
<gene>
    <name evidence="2" type="ORF">GJ699_29270</name>
</gene>
<feature type="compositionally biased region" description="Low complexity" evidence="1">
    <location>
        <begin position="55"/>
        <end position="68"/>
    </location>
</feature>
<evidence type="ECO:0000256" key="1">
    <source>
        <dbReference type="SAM" id="MobiDB-lite"/>
    </source>
</evidence>
<comment type="caution">
    <text evidence="2">The sequence shown here is derived from an EMBL/GenBank/DDBJ whole genome shotgun (WGS) entry which is preliminary data.</text>
</comment>
<dbReference type="RefSeq" id="WP_154382960.1">
    <property type="nucleotide sequence ID" value="NZ_WKJK01000022.1"/>
</dbReference>
<organism evidence="2 3">
    <name type="scientific">Duganella guangzhouensis</name>
    <dbReference type="NCBI Taxonomy" id="2666084"/>
    <lineage>
        <taxon>Bacteria</taxon>
        <taxon>Pseudomonadati</taxon>
        <taxon>Pseudomonadota</taxon>
        <taxon>Betaproteobacteria</taxon>
        <taxon>Burkholderiales</taxon>
        <taxon>Oxalobacteraceae</taxon>
        <taxon>Telluria group</taxon>
        <taxon>Duganella</taxon>
    </lineage>
</organism>
<proteinExistence type="predicted"/>
<name>A0A6I2LCX4_9BURK</name>
<dbReference type="Proteomes" id="UP000433309">
    <property type="component" value="Unassembled WGS sequence"/>
</dbReference>
<feature type="compositionally biased region" description="Basic and acidic residues" evidence="1">
    <location>
        <begin position="69"/>
        <end position="90"/>
    </location>
</feature>
<dbReference type="AlphaFoldDB" id="A0A6I2LCX4"/>
<reference evidence="2 3" key="1">
    <citation type="submission" date="2019-11" db="EMBL/GenBank/DDBJ databases">
        <title>Novel species isolated from a subtropical stream in China.</title>
        <authorList>
            <person name="Lu H."/>
        </authorList>
    </citation>
    <scope>NUCLEOTIDE SEQUENCE [LARGE SCALE GENOMIC DNA]</scope>
    <source>
        <strain evidence="2 3">FT80W</strain>
    </source>
</reference>
<feature type="compositionally biased region" description="Basic and acidic residues" evidence="1">
    <location>
        <begin position="107"/>
        <end position="118"/>
    </location>
</feature>
<evidence type="ECO:0000313" key="2">
    <source>
        <dbReference type="EMBL" id="MRW94089.1"/>
    </source>
</evidence>
<feature type="region of interest" description="Disordered" evidence="1">
    <location>
        <begin position="35"/>
        <end position="132"/>
    </location>
</feature>
<keyword evidence="3" id="KW-1185">Reference proteome</keyword>